<evidence type="ECO:0000313" key="2">
    <source>
        <dbReference type="Proteomes" id="UP000002495"/>
    </source>
</evidence>
<dbReference type="STRING" id="235279.HH_0284"/>
<evidence type="ECO:0000313" key="1">
    <source>
        <dbReference type="EMBL" id="AAP76881.1"/>
    </source>
</evidence>
<dbReference type="RefSeq" id="WP_011115128.1">
    <property type="nucleotide sequence ID" value="NC_004917.1"/>
</dbReference>
<dbReference type="EMBL" id="AE017125">
    <property type="protein sequence ID" value="AAP76881.1"/>
    <property type="molecule type" value="Genomic_DNA"/>
</dbReference>
<organism evidence="1 2">
    <name type="scientific">Helicobacter hepaticus (strain ATCC 51449 / 3B1)</name>
    <dbReference type="NCBI Taxonomy" id="235279"/>
    <lineage>
        <taxon>Bacteria</taxon>
        <taxon>Pseudomonadati</taxon>
        <taxon>Campylobacterota</taxon>
        <taxon>Epsilonproteobacteria</taxon>
        <taxon>Campylobacterales</taxon>
        <taxon>Helicobacteraceae</taxon>
        <taxon>Helicobacter</taxon>
    </lineage>
</organism>
<dbReference type="KEGG" id="hhe:HH_0284"/>
<gene>
    <name evidence="1" type="ordered locus">HH_0284</name>
</gene>
<protein>
    <submittedName>
        <fullName evidence="1">Uncharacterized protein</fullName>
    </submittedName>
</protein>
<reference evidence="1 2" key="1">
    <citation type="journal article" date="2003" name="Proc. Natl. Acad. Sci. U.S.A.">
        <title>The complete genome sequence of the carcinogenic bacterium Helicobacter hepaticus.</title>
        <authorList>
            <person name="Suerbaum S."/>
            <person name="Josenhans C."/>
            <person name="Sterzenbach T."/>
            <person name="Drescher B."/>
            <person name="Brandt P."/>
            <person name="Bell M."/>
            <person name="Droege M."/>
            <person name="Fartmann B."/>
            <person name="Fischer H.-P."/>
            <person name="Ge Z."/>
            <person name="Hoerster A."/>
            <person name="Holland R."/>
            <person name="Klein K."/>
            <person name="Koenig J."/>
            <person name="Macko L."/>
            <person name="Mendz G.L."/>
            <person name="Nyakatura G."/>
            <person name="Schauer D.B."/>
            <person name="Shen Z."/>
            <person name="Weber J."/>
            <person name="Frosch M."/>
            <person name="Fox J.G."/>
        </authorList>
    </citation>
    <scope>NUCLEOTIDE SEQUENCE [LARGE SCALE GENOMIC DNA]</scope>
    <source>
        <strain evidence="2">ATCC 51449 / 3B1</strain>
    </source>
</reference>
<dbReference type="OrthoDB" id="9882080at2"/>
<keyword evidence="2" id="KW-1185">Reference proteome</keyword>
<proteinExistence type="predicted"/>
<accession>Q7VJF9</accession>
<sequence length="65" mass="7471">MICFIGYCALIYLCLALILSAFSIKYVLHNFKGKIGFIRFLSFVINQPLIWLEEIISGFSKPPKK</sequence>
<dbReference type="Proteomes" id="UP000002495">
    <property type="component" value="Chromosome"/>
</dbReference>
<name>Q7VJF9_HELHP</name>
<dbReference type="HOGENOM" id="CLU_2861576_0_0_7"/>
<dbReference type="AlphaFoldDB" id="Q7VJF9"/>